<accession>A0A2X0MFD5</accession>
<organism evidence="8 9">
    <name type="scientific">Microbotryum silenes-dioicae</name>
    <dbReference type="NCBI Taxonomy" id="796604"/>
    <lineage>
        <taxon>Eukaryota</taxon>
        <taxon>Fungi</taxon>
        <taxon>Dikarya</taxon>
        <taxon>Basidiomycota</taxon>
        <taxon>Pucciniomycotina</taxon>
        <taxon>Microbotryomycetes</taxon>
        <taxon>Microbotryales</taxon>
        <taxon>Microbotryaceae</taxon>
        <taxon>Microbotryum</taxon>
    </lineage>
</organism>
<evidence type="ECO:0000313" key="9">
    <source>
        <dbReference type="Proteomes" id="UP000249464"/>
    </source>
</evidence>
<evidence type="ECO:0000256" key="2">
    <source>
        <dbReference type="ARBA" id="ARBA00022692"/>
    </source>
</evidence>
<feature type="domain" description="CWH43-like N-terminal" evidence="7">
    <location>
        <begin position="20"/>
        <end position="246"/>
    </location>
</feature>
<sequence length="313" mass="34745">MSPDHKPPLNFQIVLVRGQYWIIPTLAAVFWLATLLGLLLWWIVDDNSKQYMIDEATVVFISDVGAAHKGLFISGTALTFVFFSATLLTERWLRHIRRIPGALKKKETVYDILCCVFGILGGLALMLLSIFDAFNHSKAHWTLTLVFVVCIALSAIFQTLEVMSLERDHVDRNHLRRTAIIKLIIVSVAVAGAIGFGVTYGICAGANNDVAPTARCNIVQSAAASLEWFIAFLFFLYICTFILDLLPARKTEGHKFHPGLIEADKSNMLHEHKNGRPGAPRGLDSPVRRASEDDHSLGPRVGRTPEDQGLQQV</sequence>
<reference evidence="8 9" key="1">
    <citation type="submission" date="2016-11" db="EMBL/GenBank/DDBJ databases">
        <authorList>
            <person name="Jaros S."/>
            <person name="Januszkiewicz K."/>
            <person name="Wedrychowicz H."/>
        </authorList>
    </citation>
    <scope>NUCLEOTIDE SEQUENCE [LARGE SCALE GENOMIC DNA]</scope>
</reference>
<gene>
    <name evidence="8" type="primary">BQ5605_C005g03619</name>
    <name evidence="8" type="ORF">BQ5605_C005G03619</name>
</gene>
<dbReference type="Pfam" id="PF10277">
    <property type="entry name" value="Frag1"/>
    <property type="match status" value="1"/>
</dbReference>
<keyword evidence="2 6" id="KW-0812">Transmembrane</keyword>
<evidence type="ECO:0000256" key="6">
    <source>
        <dbReference type="SAM" id="Phobius"/>
    </source>
</evidence>
<dbReference type="EMBL" id="FQNC01000047">
    <property type="protein sequence ID" value="SGY77377.1"/>
    <property type="molecule type" value="Genomic_DNA"/>
</dbReference>
<feature type="transmembrane region" description="Helical" evidence="6">
    <location>
        <begin position="70"/>
        <end position="88"/>
    </location>
</feature>
<dbReference type="GO" id="GO:0005886">
    <property type="term" value="C:plasma membrane"/>
    <property type="evidence" value="ECO:0007669"/>
    <property type="project" value="TreeGrafter"/>
</dbReference>
<evidence type="ECO:0000256" key="5">
    <source>
        <dbReference type="SAM" id="MobiDB-lite"/>
    </source>
</evidence>
<dbReference type="InterPro" id="IPR019402">
    <property type="entry name" value="CWH43_N"/>
</dbReference>
<feature type="transmembrane region" description="Helical" evidence="6">
    <location>
        <begin position="180"/>
        <end position="202"/>
    </location>
</feature>
<protein>
    <submittedName>
        <fullName evidence="8">BQ5605_C005g03619 protein</fullName>
    </submittedName>
</protein>
<feature type="compositionally biased region" description="Basic and acidic residues" evidence="5">
    <location>
        <begin position="286"/>
        <end position="297"/>
    </location>
</feature>
<dbReference type="PANTHER" id="PTHR21324">
    <property type="entry name" value="FASTING-INDUCIBLE INTEGRAL MEMBRANE PROTEIN TM6P1-RELATED"/>
    <property type="match status" value="1"/>
</dbReference>
<name>A0A2X0MFD5_9BASI</name>
<keyword evidence="9" id="KW-1185">Reference proteome</keyword>
<evidence type="ECO:0000256" key="1">
    <source>
        <dbReference type="ARBA" id="ARBA00004127"/>
    </source>
</evidence>
<evidence type="ECO:0000259" key="7">
    <source>
        <dbReference type="Pfam" id="PF10277"/>
    </source>
</evidence>
<dbReference type="STRING" id="796604.A0A2X0MFD5"/>
<dbReference type="AlphaFoldDB" id="A0A2X0MFD5"/>
<keyword evidence="4 6" id="KW-0472">Membrane</keyword>
<evidence type="ECO:0000256" key="4">
    <source>
        <dbReference type="ARBA" id="ARBA00023136"/>
    </source>
</evidence>
<evidence type="ECO:0000313" key="8">
    <source>
        <dbReference type="EMBL" id="SGY77377.1"/>
    </source>
</evidence>
<feature type="region of interest" description="Disordered" evidence="5">
    <location>
        <begin position="267"/>
        <end position="313"/>
    </location>
</feature>
<feature type="transmembrane region" description="Helical" evidence="6">
    <location>
        <begin position="109"/>
        <end position="134"/>
    </location>
</feature>
<dbReference type="PANTHER" id="PTHR21324:SF2">
    <property type="entry name" value="EG:22E5.9 PROTEIN"/>
    <property type="match status" value="1"/>
</dbReference>
<dbReference type="Proteomes" id="UP000249464">
    <property type="component" value="Unassembled WGS sequence"/>
</dbReference>
<dbReference type="GO" id="GO:0012505">
    <property type="term" value="C:endomembrane system"/>
    <property type="evidence" value="ECO:0007669"/>
    <property type="project" value="UniProtKB-SubCell"/>
</dbReference>
<comment type="subcellular location">
    <subcellularLocation>
        <location evidence="1">Endomembrane system</location>
        <topology evidence="1">Multi-pass membrane protein</topology>
    </subcellularLocation>
</comment>
<dbReference type="InterPro" id="IPR050911">
    <property type="entry name" value="DRAM/TMEM150_Autophagy_Mod"/>
</dbReference>
<feature type="transmembrane region" description="Helical" evidence="6">
    <location>
        <begin position="140"/>
        <end position="160"/>
    </location>
</feature>
<feature type="transmembrane region" description="Helical" evidence="6">
    <location>
        <begin position="21"/>
        <end position="44"/>
    </location>
</feature>
<keyword evidence="3 6" id="KW-1133">Transmembrane helix</keyword>
<evidence type="ECO:0000256" key="3">
    <source>
        <dbReference type="ARBA" id="ARBA00022989"/>
    </source>
</evidence>
<proteinExistence type="predicted"/>
<feature type="transmembrane region" description="Helical" evidence="6">
    <location>
        <begin position="228"/>
        <end position="246"/>
    </location>
</feature>